<keyword evidence="2" id="KW-1185">Reference proteome</keyword>
<protein>
    <submittedName>
        <fullName evidence="1">Uncharacterized protein</fullName>
    </submittedName>
</protein>
<evidence type="ECO:0000313" key="2">
    <source>
        <dbReference type="Proteomes" id="UP000295096"/>
    </source>
</evidence>
<dbReference type="Proteomes" id="UP000295096">
    <property type="component" value="Unassembled WGS sequence"/>
</dbReference>
<accession>A0A4R5QCG0</accession>
<dbReference type="AlphaFoldDB" id="A0A4R5QCG0"/>
<dbReference type="RefSeq" id="WP_133290393.1">
    <property type="nucleotide sequence ID" value="NZ_SMSJ01000031.1"/>
</dbReference>
<evidence type="ECO:0000313" key="1">
    <source>
        <dbReference type="EMBL" id="TDH60794.1"/>
    </source>
</evidence>
<organism evidence="1 2">
    <name type="scientific">Dankookia rubra</name>
    <dbReference type="NCBI Taxonomy" id="1442381"/>
    <lineage>
        <taxon>Bacteria</taxon>
        <taxon>Pseudomonadati</taxon>
        <taxon>Pseudomonadota</taxon>
        <taxon>Alphaproteobacteria</taxon>
        <taxon>Acetobacterales</taxon>
        <taxon>Roseomonadaceae</taxon>
        <taxon>Dankookia</taxon>
    </lineage>
</organism>
<name>A0A4R5QCG0_9PROT</name>
<reference evidence="1 2" key="1">
    <citation type="journal article" date="2016" name="J. Microbiol.">
        <title>Dankookia rubra gen. nov., sp. nov., an alphaproteobacterium isolated from sediment of a shallow stream.</title>
        <authorList>
            <person name="Kim W.H."/>
            <person name="Kim D.H."/>
            <person name="Kang K."/>
            <person name="Ahn T.Y."/>
        </authorList>
    </citation>
    <scope>NUCLEOTIDE SEQUENCE [LARGE SCALE GENOMIC DNA]</scope>
    <source>
        <strain evidence="1 2">JCM30602</strain>
    </source>
</reference>
<comment type="caution">
    <text evidence="1">The sequence shown here is derived from an EMBL/GenBank/DDBJ whole genome shotgun (WGS) entry which is preliminary data.</text>
</comment>
<proteinExistence type="predicted"/>
<sequence length="132" mass="14192">MGSNMSTNENVEFLTNVSEDRLWELIGEAALDGPDGASYISLVDGLAARQTRGERARIAGETWLARHRKALQAAVCGNEHLRTIVSSDPGAYVEVARAVADAILAIHLVFPVTTISMLIARKGLDWICADGT</sequence>
<dbReference type="EMBL" id="SMSJ01000031">
    <property type="protein sequence ID" value="TDH60794.1"/>
    <property type="molecule type" value="Genomic_DNA"/>
</dbReference>
<gene>
    <name evidence="1" type="ORF">E2C06_20055</name>
</gene>